<sequence>MEEHGLYQSNFEHDACGVGFIAHIKGTKSHKIVAQGLEILVNLTHRGAVGADPLQGDGAGILIQIPDKLYRDDMQAQGITLPPEGEYGVGMVFLPQESASRHACQEEIERAVLAEGQVILGWRDVPVDKTMPMSDAVREKEPVIRQIFVGPSKDILVTDALERKLYLIRKRSSIAIADLKLHHCKEFYIPSFSARTVVYKGQLLASQVGIYYKDLQDSRTVSALALIHQRFSTNTFPQWSLAHPFRMIAHNGEINTLRGNFNWILAREKNISSPVFGKDLDKLWPLIFQGQSDSASFDNAFELLTMSGYSLAQAAMMMIPAAWEKNNLMDPNLKAFYEYYAAMMEPWDGPAAVAFTDGRQIGATLDRNGLRPAKYVITNDDCIVLASESGVLNIPQHNIKKKWRLEPGRMLLIDMEQGRIIDDAEIKNSLATARPYREWIDKIRIKLSALHEAEATAPALGVPVAPAHKHGLHDVISIAGKQGALTLEQGLGVFGYSCEEIERLIKAMVESGGDPVLSMGNDAPLAVLSARNRVLYDYFRQLFAQVTNPPIDPIREEAVTSLVSFIGPRPDLLNIMDNNPPIRLEVEQPILTDEDMERIYHIDELTSGKFVARTLDITYPLSWGKNGIEARLASIKAAAVDAVAAGVNILIISDRNVSEERVAIPALLATSAIHLFLVEKGLRTSTGLVVETGSARTIHHFALLGGYGAEAVYPYLALDLVRSLAAKGGVAAQKQAVKSYIKAIDKGLLKIMAKMGICTYMSYIGAQIFEAIGLKSSFVDKYFTNTPSPIEGVDLFEIASEAVNMHQQAFFNTRHAIAPLPAGGDLALRTGGESHMWTPEAVVALQHAVTHNDRQAYDQYAAIINDHSSRLMTLRSLFDFRYLNKPIPVEQVESADSIVKRFATAAMSMGSISTEAHATMAVAMNRLGAMSNSGEGGEDERRFAPIDHDCTLVDVLGSDAVVPVKLKKGDSLRSRTKQVASGRFGVTSDYLHAADLIQIKMAQGAKPGEGGQLPGHKVSAYIGKLRHSPEGVGLISPPPHHDIYSIEDLAQLIYDLKSANAQANISVKLVSEVGVGTVAAGVAKCKADHIVISGHDGGTGAAPASSIKNTGSAWEIGLSEVQQTLVLNKLRSRVRIQVDGQIKTGRDVVIGALLGADEFGFGTTALVCLGCTIMRKCQKNTCPAGIATQDPELRKNFVGTPEKLINFFYFVAEEVRELMAALGVAKFEDLIGHSEYLEQRAVSDIDPYFAKARTLNCTPIFHQVITEDQRDYHHHVSQDHELNKSFDYQYLPQVKAALEKHEPLKIDSSVCNINRAVGTMIAATVGAAHDHTLPEGFVTLKLRGTAGQSLGAFLTTGVTLDLEGEANDYVGKGLSGGVISIRKDRDFAPAAQENIIAGNTCLYGATSGKAFINGLVGERFAVRNSGADCVVEGTGEHGCEYMTNGTVVILGNIGRNFAAGMSGGVAFIYDPNKQVPSKLAAGNFLVADVTPADEDNLAVPLHQGKHDEILLKALLQEHLARTGSELAQKILNDFAQELRSFVKIMPHEYMHALKAKQAAAEQTPRAAAAAAATAAAAPTGAAKVNATAAKAAAQSQK</sequence>
<dbReference type="InterPro" id="IPR036485">
    <property type="entry name" value="Glu_synth_asu_C_sf"/>
</dbReference>
<evidence type="ECO:0000256" key="4">
    <source>
        <dbReference type="ARBA" id="ARBA00009716"/>
    </source>
</evidence>
<dbReference type="InterPro" id="IPR002489">
    <property type="entry name" value="Glu_synth_asu_C"/>
</dbReference>
<evidence type="ECO:0000256" key="9">
    <source>
        <dbReference type="ARBA" id="ARBA00022723"/>
    </source>
</evidence>
<dbReference type="CDD" id="cd00713">
    <property type="entry name" value="GltS"/>
    <property type="match status" value="1"/>
</dbReference>
<evidence type="ECO:0000256" key="3">
    <source>
        <dbReference type="ARBA" id="ARBA00001974"/>
    </source>
</evidence>
<evidence type="ECO:0000256" key="11">
    <source>
        <dbReference type="ARBA" id="ARBA00022962"/>
    </source>
</evidence>
<dbReference type="PANTHER" id="PTHR11938:SF133">
    <property type="entry name" value="GLUTAMATE SYNTHASE (NADH)"/>
    <property type="match status" value="1"/>
</dbReference>
<proteinExistence type="inferred from homology"/>
<comment type="cofactor">
    <cofactor evidence="3">
        <name>FAD</name>
        <dbReference type="ChEBI" id="CHEBI:57692"/>
    </cofactor>
</comment>
<evidence type="ECO:0000256" key="14">
    <source>
        <dbReference type="ARBA" id="ARBA00023014"/>
    </source>
</evidence>
<dbReference type="InterPro" id="IPR050711">
    <property type="entry name" value="ET-N_metabolism_enzyme"/>
</dbReference>
<evidence type="ECO:0000259" key="21">
    <source>
        <dbReference type="PROSITE" id="PS51278"/>
    </source>
</evidence>
<dbReference type="Proteomes" id="UP000733611">
    <property type="component" value="Unassembled WGS sequence"/>
</dbReference>
<dbReference type="EMBL" id="JAHLFE010000076">
    <property type="protein sequence ID" value="MBU3844026.1"/>
    <property type="molecule type" value="Genomic_DNA"/>
</dbReference>
<evidence type="ECO:0000313" key="23">
    <source>
        <dbReference type="Proteomes" id="UP000733611"/>
    </source>
</evidence>
<dbReference type="Gene3D" id="3.20.20.70">
    <property type="entry name" value="Aldolase class I"/>
    <property type="match status" value="2"/>
</dbReference>
<evidence type="ECO:0000256" key="19">
    <source>
        <dbReference type="ARBA" id="ARBA00072108"/>
    </source>
</evidence>
<evidence type="ECO:0000256" key="5">
    <source>
        <dbReference type="ARBA" id="ARBA00012079"/>
    </source>
</evidence>
<comment type="pathway">
    <text evidence="17">Amino-acid biosynthesis; L-glutamate biosynthesis via GLT pathway; L-glutamate from 2-oxoglutarate and L-glutamine (NADP(+) route): step 1/1.</text>
</comment>
<evidence type="ECO:0000256" key="2">
    <source>
        <dbReference type="ARBA" id="ARBA00001927"/>
    </source>
</evidence>
<comment type="cofactor">
    <cofactor evidence="1">
        <name>FMN</name>
        <dbReference type="ChEBI" id="CHEBI:58210"/>
    </cofactor>
</comment>
<keyword evidence="6" id="KW-0028">Amino-acid biosynthesis</keyword>
<dbReference type="GO" id="GO:0004355">
    <property type="term" value="F:glutamate synthase (NADPH) activity"/>
    <property type="evidence" value="ECO:0007669"/>
    <property type="project" value="UniProtKB-EC"/>
</dbReference>
<protein>
    <recommendedName>
        <fullName evidence="19">Glutamate synthase [NADPH] large chain</fullName>
        <ecNumber evidence="5">1.4.1.13</ecNumber>
    </recommendedName>
    <alternativeName>
        <fullName evidence="20">Glutamate synthase subunit alpha</fullName>
    </alternativeName>
</protein>
<evidence type="ECO:0000256" key="13">
    <source>
        <dbReference type="ARBA" id="ARBA00023004"/>
    </source>
</evidence>
<comment type="similarity">
    <text evidence="4">Belongs to the glutamate synthase family.</text>
</comment>
<dbReference type="FunFam" id="2.160.20.60:FF:000001">
    <property type="entry name" value="Glutamate synthase, large subunit"/>
    <property type="match status" value="1"/>
</dbReference>
<evidence type="ECO:0000256" key="1">
    <source>
        <dbReference type="ARBA" id="ARBA00001917"/>
    </source>
</evidence>
<dbReference type="GO" id="GO:0006537">
    <property type="term" value="P:glutamate biosynthetic process"/>
    <property type="evidence" value="ECO:0007669"/>
    <property type="project" value="UniProtKB-KW"/>
</dbReference>
<keyword evidence="12" id="KW-0560">Oxidoreductase</keyword>
<comment type="caution">
    <text evidence="22">The sequence shown here is derived from an EMBL/GenBank/DDBJ whole genome shotgun (WGS) entry which is preliminary data.</text>
</comment>
<dbReference type="InterPro" id="IPR013785">
    <property type="entry name" value="Aldolase_TIM"/>
</dbReference>
<dbReference type="Gene3D" id="2.160.20.60">
    <property type="entry name" value="Glutamate synthase, alpha subunit, C-terminal domain"/>
    <property type="match status" value="1"/>
</dbReference>
<dbReference type="SUPFAM" id="SSF51395">
    <property type="entry name" value="FMN-linked oxidoreductases"/>
    <property type="match status" value="1"/>
</dbReference>
<keyword evidence="8" id="KW-0288">FMN</keyword>
<keyword evidence="15" id="KW-0314">Glutamate biosynthesis</keyword>
<gene>
    <name evidence="22" type="ORF">H9847_04030</name>
</gene>
<feature type="domain" description="Glutamine amidotransferase type-2" evidence="21">
    <location>
        <begin position="16"/>
        <end position="416"/>
    </location>
</feature>
<keyword evidence="16" id="KW-0003">3Fe-4S</keyword>
<keyword evidence="10" id="KW-0274">FAD</keyword>
<dbReference type="PROSITE" id="PS51278">
    <property type="entry name" value="GATASE_TYPE_2"/>
    <property type="match status" value="1"/>
</dbReference>
<name>A0A948TFG3_9GAMM</name>
<evidence type="ECO:0000256" key="20">
    <source>
        <dbReference type="ARBA" id="ARBA00079921"/>
    </source>
</evidence>
<dbReference type="FunFam" id="3.60.20.10:FF:000001">
    <property type="entry name" value="Glutamate synthase, large subunit"/>
    <property type="match status" value="1"/>
</dbReference>
<evidence type="ECO:0000256" key="8">
    <source>
        <dbReference type="ARBA" id="ARBA00022643"/>
    </source>
</evidence>
<organism evidence="22 23">
    <name type="scientific">Candidatus Anaerobiospirillum pullicola</name>
    <dbReference type="NCBI Taxonomy" id="2838451"/>
    <lineage>
        <taxon>Bacteria</taxon>
        <taxon>Pseudomonadati</taxon>
        <taxon>Pseudomonadota</taxon>
        <taxon>Gammaproteobacteria</taxon>
        <taxon>Aeromonadales</taxon>
        <taxon>Succinivibrionaceae</taxon>
        <taxon>Anaerobiospirillum</taxon>
    </lineage>
</organism>
<evidence type="ECO:0000256" key="17">
    <source>
        <dbReference type="ARBA" id="ARBA00037898"/>
    </source>
</evidence>
<dbReference type="InterPro" id="IPR006982">
    <property type="entry name" value="Glu_synth_centr_N"/>
</dbReference>
<dbReference type="GO" id="GO:0051538">
    <property type="term" value="F:3 iron, 4 sulfur cluster binding"/>
    <property type="evidence" value="ECO:0007669"/>
    <property type="project" value="UniProtKB-KW"/>
</dbReference>
<dbReference type="Gene3D" id="3.60.20.10">
    <property type="entry name" value="Glutamine Phosphoribosylpyrophosphate, subunit 1, domain 1"/>
    <property type="match status" value="1"/>
</dbReference>
<dbReference type="CDD" id="cd02808">
    <property type="entry name" value="GltS_FMN"/>
    <property type="match status" value="1"/>
</dbReference>
<dbReference type="CDD" id="cd00982">
    <property type="entry name" value="gltB_C"/>
    <property type="match status" value="1"/>
</dbReference>
<dbReference type="GO" id="GO:0046872">
    <property type="term" value="F:metal ion binding"/>
    <property type="evidence" value="ECO:0007669"/>
    <property type="project" value="UniProtKB-KW"/>
</dbReference>
<dbReference type="EC" id="1.4.1.13" evidence="5"/>
<comment type="cofactor">
    <cofactor evidence="2">
        <name>[3Fe-4S] cluster</name>
        <dbReference type="ChEBI" id="CHEBI:21137"/>
    </cofactor>
</comment>
<accession>A0A948TFG3</accession>
<keyword evidence="11" id="KW-0315">Glutamine amidotransferase</keyword>
<evidence type="ECO:0000256" key="10">
    <source>
        <dbReference type="ARBA" id="ARBA00022827"/>
    </source>
</evidence>
<comment type="catalytic activity">
    <reaction evidence="18">
        <text>2 L-glutamate + NADP(+) = L-glutamine + 2-oxoglutarate + NADPH + H(+)</text>
        <dbReference type="Rhea" id="RHEA:15501"/>
        <dbReference type="ChEBI" id="CHEBI:15378"/>
        <dbReference type="ChEBI" id="CHEBI:16810"/>
        <dbReference type="ChEBI" id="CHEBI:29985"/>
        <dbReference type="ChEBI" id="CHEBI:57783"/>
        <dbReference type="ChEBI" id="CHEBI:58349"/>
        <dbReference type="ChEBI" id="CHEBI:58359"/>
        <dbReference type="EC" id="1.4.1.13"/>
    </reaction>
</comment>
<dbReference type="Pfam" id="PF01493">
    <property type="entry name" value="GXGXG"/>
    <property type="match status" value="1"/>
</dbReference>
<evidence type="ECO:0000256" key="7">
    <source>
        <dbReference type="ARBA" id="ARBA00022630"/>
    </source>
</evidence>
<evidence type="ECO:0000256" key="6">
    <source>
        <dbReference type="ARBA" id="ARBA00022605"/>
    </source>
</evidence>
<evidence type="ECO:0000256" key="16">
    <source>
        <dbReference type="ARBA" id="ARBA00023291"/>
    </source>
</evidence>
<dbReference type="InterPro" id="IPR029055">
    <property type="entry name" value="Ntn_hydrolases_N"/>
</dbReference>
<keyword evidence="14" id="KW-0411">Iron-sulfur</keyword>
<evidence type="ECO:0000256" key="15">
    <source>
        <dbReference type="ARBA" id="ARBA00023164"/>
    </source>
</evidence>
<reference evidence="22" key="2">
    <citation type="submission" date="2021-04" db="EMBL/GenBank/DDBJ databases">
        <authorList>
            <person name="Gilroy R."/>
        </authorList>
    </citation>
    <scope>NUCLEOTIDE SEQUENCE</scope>
    <source>
        <strain evidence="22">378</strain>
    </source>
</reference>
<reference evidence="22" key="1">
    <citation type="journal article" date="2021" name="PeerJ">
        <title>Extensive microbial diversity within the chicken gut microbiome revealed by metagenomics and culture.</title>
        <authorList>
            <person name="Gilroy R."/>
            <person name="Ravi A."/>
            <person name="Getino M."/>
            <person name="Pursley I."/>
            <person name="Horton D.L."/>
            <person name="Alikhan N.F."/>
            <person name="Baker D."/>
            <person name="Gharbi K."/>
            <person name="Hall N."/>
            <person name="Watson M."/>
            <person name="Adriaenssens E.M."/>
            <person name="Foster-Nyarko E."/>
            <person name="Jarju S."/>
            <person name="Secka A."/>
            <person name="Antonio M."/>
            <person name="Oren A."/>
            <person name="Chaudhuri R.R."/>
            <person name="La Ragione R."/>
            <person name="Hildebrand F."/>
            <person name="Pallen M.J."/>
        </authorList>
    </citation>
    <scope>NUCLEOTIDE SEQUENCE</scope>
    <source>
        <strain evidence="22">378</strain>
    </source>
</reference>
<evidence type="ECO:0000313" key="22">
    <source>
        <dbReference type="EMBL" id="MBU3844026.1"/>
    </source>
</evidence>
<dbReference type="Pfam" id="PF01645">
    <property type="entry name" value="Glu_synthase"/>
    <property type="match status" value="1"/>
</dbReference>
<dbReference type="SUPFAM" id="SSF56235">
    <property type="entry name" value="N-terminal nucleophile aminohydrolases (Ntn hydrolases)"/>
    <property type="match status" value="1"/>
</dbReference>
<dbReference type="GO" id="GO:0019676">
    <property type="term" value="P:ammonia assimilation cycle"/>
    <property type="evidence" value="ECO:0007669"/>
    <property type="project" value="TreeGrafter"/>
</dbReference>
<dbReference type="FunFam" id="3.20.20.70:FF:000031">
    <property type="entry name" value="Glutamate synthase 1 [NADH]"/>
    <property type="match status" value="1"/>
</dbReference>
<dbReference type="Pfam" id="PF00310">
    <property type="entry name" value="GATase_2"/>
    <property type="match status" value="1"/>
</dbReference>
<evidence type="ECO:0000256" key="12">
    <source>
        <dbReference type="ARBA" id="ARBA00023002"/>
    </source>
</evidence>
<evidence type="ECO:0000256" key="18">
    <source>
        <dbReference type="ARBA" id="ARBA00048151"/>
    </source>
</evidence>
<dbReference type="Pfam" id="PF04898">
    <property type="entry name" value="Glu_syn_central"/>
    <property type="match status" value="1"/>
</dbReference>
<dbReference type="PANTHER" id="PTHR11938">
    <property type="entry name" value="FAD NADPH DEHYDROGENASE/OXIDOREDUCTASE"/>
    <property type="match status" value="1"/>
</dbReference>
<dbReference type="SUPFAM" id="SSF69336">
    <property type="entry name" value="Alpha subunit of glutamate synthase, C-terminal domain"/>
    <property type="match status" value="1"/>
</dbReference>
<keyword evidence="9" id="KW-0479">Metal-binding</keyword>
<keyword evidence="13" id="KW-0408">Iron</keyword>
<keyword evidence="7" id="KW-0285">Flavoprotein</keyword>
<dbReference type="InterPro" id="IPR002932">
    <property type="entry name" value="Glu_synthdom"/>
</dbReference>
<dbReference type="InterPro" id="IPR017932">
    <property type="entry name" value="GATase_2_dom"/>
</dbReference>